<sequence>MRAARRARIVGDTDLRRGRCLEIGPLANPVVDPDVADVRYVDVVDRAGLLAHYEGNPAVDPDAIPEQHFWLTRPDGTVSTLAEAVAADAPYQHVVASHVIEHVPDMVGWLRDVAQVLTWDGALVLAVPDRRFCFDVHRTPATVGQVLQAHLDGDRTPSVRAVLDHFMSAVDYSAEQAWAGEQPPTQGSHPIDDVRRHLARQQAGDYVDCHVWPLTPRGFADLMDDLLALGEVDFAVERLTATRVGEQEFYATLRRLDRSREPSVAIDDARVALAQLRSDLPDESPPARSGDGELVPGHLVADLERQLAETRERLTRVRAARDRARRQRDRARAEVATARAAGAAARLRRRVTRGLGRRPRPTP</sequence>
<proteinExistence type="predicted"/>
<feature type="compositionally biased region" description="Low complexity" evidence="1">
    <location>
        <begin position="334"/>
        <end position="345"/>
    </location>
</feature>
<dbReference type="Gene3D" id="3.40.50.150">
    <property type="entry name" value="Vaccinia Virus protein VP39"/>
    <property type="match status" value="1"/>
</dbReference>
<dbReference type="EMBL" id="BAAAMQ010000005">
    <property type="protein sequence ID" value="GAA2095991.1"/>
    <property type="molecule type" value="Genomic_DNA"/>
</dbReference>
<organism evidence="2 3">
    <name type="scientific">Nocardioides furvisabuli</name>
    <dbReference type="NCBI Taxonomy" id="375542"/>
    <lineage>
        <taxon>Bacteria</taxon>
        <taxon>Bacillati</taxon>
        <taxon>Actinomycetota</taxon>
        <taxon>Actinomycetes</taxon>
        <taxon>Propionibacteriales</taxon>
        <taxon>Nocardioidaceae</taxon>
        <taxon>Nocardioides</taxon>
    </lineage>
</organism>
<dbReference type="Proteomes" id="UP001501161">
    <property type="component" value="Unassembled WGS sequence"/>
</dbReference>
<keyword evidence="3" id="KW-1185">Reference proteome</keyword>
<dbReference type="Pfam" id="PF13489">
    <property type="entry name" value="Methyltransf_23"/>
    <property type="match status" value="1"/>
</dbReference>
<accession>A0ABP5I8C6</accession>
<feature type="compositionally biased region" description="Basic residues" evidence="1">
    <location>
        <begin position="346"/>
        <end position="363"/>
    </location>
</feature>
<evidence type="ECO:0000256" key="1">
    <source>
        <dbReference type="SAM" id="MobiDB-lite"/>
    </source>
</evidence>
<feature type="region of interest" description="Disordered" evidence="1">
    <location>
        <begin position="317"/>
        <end position="363"/>
    </location>
</feature>
<evidence type="ECO:0000313" key="3">
    <source>
        <dbReference type="Proteomes" id="UP001501161"/>
    </source>
</evidence>
<reference evidence="3" key="1">
    <citation type="journal article" date="2019" name="Int. J. Syst. Evol. Microbiol.">
        <title>The Global Catalogue of Microorganisms (GCM) 10K type strain sequencing project: providing services to taxonomists for standard genome sequencing and annotation.</title>
        <authorList>
            <consortium name="The Broad Institute Genomics Platform"/>
            <consortium name="The Broad Institute Genome Sequencing Center for Infectious Disease"/>
            <person name="Wu L."/>
            <person name="Ma J."/>
        </authorList>
    </citation>
    <scope>NUCLEOTIDE SEQUENCE [LARGE SCALE GENOMIC DNA]</scope>
    <source>
        <strain evidence="3">JCM 13813</strain>
    </source>
</reference>
<dbReference type="RefSeq" id="WP_231249643.1">
    <property type="nucleotide sequence ID" value="NZ_BAAAMQ010000005.1"/>
</dbReference>
<comment type="caution">
    <text evidence="2">The sequence shown here is derived from an EMBL/GenBank/DDBJ whole genome shotgun (WGS) entry which is preliminary data.</text>
</comment>
<evidence type="ECO:0008006" key="4">
    <source>
        <dbReference type="Google" id="ProtNLM"/>
    </source>
</evidence>
<dbReference type="SUPFAM" id="SSF53335">
    <property type="entry name" value="S-adenosyl-L-methionine-dependent methyltransferases"/>
    <property type="match status" value="1"/>
</dbReference>
<gene>
    <name evidence="2" type="ORF">GCM10009726_03550</name>
</gene>
<evidence type="ECO:0000313" key="2">
    <source>
        <dbReference type="EMBL" id="GAA2095991.1"/>
    </source>
</evidence>
<dbReference type="InterPro" id="IPR029063">
    <property type="entry name" value="SAM-dependent_MTases_sf"/>
</dbReference>
<protein>
    <recommendedName>
        <fullName evidence="4">Methyltransferase domain-containing protein</fullName>
    </recommendedName>
</protein>
<name>A0ABP5I8C6_9ACTN</name>